<dbReference type="Proteomes" id="UP000234254">
    <property type="component" value="Unassembled WGS sequence"/>
</dbReference>
<comment type="caution">
    <text evidence="2">The sequence shown here is derived from an EMBL/GenBank/DDBJ whole genome shotgun (WGS) entry which is preliminary data.</text>
</comment>
<protein>
    <submittedName>
        <fullName evidence="2">Phosphorylase family protein</fullName>
    </submittedName>
</protein>
<feature type="domain" description="Nucleoside phosphorylase" evidence="1">
    <location>
        <begin position="211"/>
        <end position="277"/>
    </location>
</feature>
<dbReference type="VEuPathDB" id="FungiDB:P168DRAFT_267270"/>
<accession>A0A2I1D475</accession>
<dbReference type="OrthoDB" id="1577640at2759"/>
<dbReference type="PANTHER" id="PTHR46082:SF11">
    <property type="entry name" value="AAA+ ATPASE DOMAIN-CONTAINING PROTEIN-RELATED"/>
    <property type="match status" value="1"/>
</dbReference>
<proteinExistence type="predicted"/>
<dbReference type="Pfam" id="PF01048">
    <property type="entry name" value="PNP_UDP_1"/>
    <property type="match status" value="1"/>
</dbReference>
<evidence type="ECO:0000313" key="2">
    <source>
        <dbReference type="EMBL" id="PKY04666.1"/>
    </source>
</evidence>
<evidence type="ECO:0000259" key="1">
    <source>
        <dbReference type="Pfam" id="PF01048"/>
    </source>
</evidence>
<dbReference type="GeneID" id="36542554"/>
<reference evidence="2" key="1">
    <citation type="submission" date="2016-12" db="EMBL/GenBank/DDBJ databases">
        <title>The genomes of Aspergillus section Nigri reveals drivers in fungal speciation.</title>
        <authorList>
            <consortium name="DOE Joint Genome Institute"/>
            <person name="Vesth T.C."/>
            <person name="Nybo J."/>
            <person name="Theobald S."/>
            <person name="Brandl J."/>
            <person name="Frisvad J.C."/>
            <person name="Nielsen K.F."/>
            <person name="Lyhne E.K."/>
            <person name="Kogle M.E."/>
            <person name="Kuo A."/>
            <person name="Riley R."/>
            <person name="Clum A."/>
            <person name="Nolan M."/>
            <person name="Lipzen A."/>
            <person name="Salamov A."/>
            <person name="Henrissat B."/>
            <person name="Wiebenga A."/>
            <person name="De vries R.P."/>
            <person name="Grigoriev I.V."/>
            <person name="Mortensen U.H."/>
            <person name="Andersen M.R."/>
            <person name="Baker S.E."/>
        </authorList>
    </citation>
    <scope>NUCLEOTIDE SEQUENCE</scope>
    <source>
        <strain evidence="2">IBT 28561</strain>
    </source>
</reference>
<dbReference type="EMBL" id="MSFM01000005">
    <property type="protein sequence ID" value="PKY04666.1"/>
    <property type="molecule type" value="Genomic_DNA"/>
</dbReference>
<dbReference type="InterPro" id="IPR053137">
    <property type="entry name" value="NLR-like"/>
</dbReference>
<dbReference type="Gene3D" id="3.40.50.1580">
    <property type="entry name" value="Nucleoside phosphorylase domain"/>
    <property type="match status" value="1"/>
</dbReference>
<dbReference type="InterPro" id="IPR035994">
    <property type="entry name" value="Nucleoside_phosphorylase_sf"/>
</dbReference>
<organism evidence="2 3">
    <name type="scientific">Aspergillus campestris (strain IBT 28561)</name>
    <dbReference type="NCBI Taxonomy" id="1392248"/>
    <lineage>
        <taxon>Eukaryota</taxon>
        <taxon>Fungi</taxon>
        <taxon>Dikarya</taxon>
        <taxon>Ascomycota</taxon>
        <taxon>Pezizomycotina</taxon>
        <taxon>Eurotiomycetes</taxon>
        <taxon>Eurotiomycetidae</taxon>
        <taxon>Eurotiales</taxon>
        <taxon>Aspergillaceae</taxon>
        <taxon>Aspergillus</taxon>
        <taxon>Aspergillus subgen. Circumdati</taxon>
    </lineage>
</organism>
<dbReference type="RefSeq" id="XP_024693260.1">
    <property type="nucleotide sequence ID" value="XM_024835030.1"/>
</dbReference>
<keyword evidence="3" id="KW-1185">Reference proteome</keyword>
<gene>
    <name evidence="2" type="ORF">P168DRAFT_267270</name>
</gene>
<dbReference type="InterPro" id="IPR000845">
    <property type="entry name" value="Nucleoside_phosphorylase_d"/>
</dbReference>
<sequence length="336" mass="37232">MPTLPTEKYTVAIVCALKEEMAAVRFMFDEFHERPKHRIPGDINTYVLGRMGSINIVLCGLLSGVPGLISASQVATNMLRTFTSIRFGLMVGIGGGVPSRENDVRLGDVVVSYPSRQHPGIFCHDLGKVVEGEEDIQIMGCVPGPPDVLLRAVDTLRQRNQGDWSRVDDHIEKMIQQYPRMRESGYGWMAERSDNLYDGATIVERPPRPNHNPVVHYGLIASGNQVIKDPKARNRLAQKYNALCVEMEGAALMSCFPGIAIRGVCDYADSHKDDTWRRYAAGVAAGYAKEMLSLVKSEPDGTVSEVPAGFDSLFDYIHLMVSEAQQRYHQVHTGPI</sequence>
<dbReference type="GO" id="GO:0003824">
    <property type="term" value="F:catalytic activity"/>
    <property type="evidence" value="ECO:0007669"/>
    <property type="project" value="InterPro"/>
</dbReference>
<evidence type="ECO:0000313" key="3">
    <source>
        <dbReference type="Proteomes" id="UP000234254"/>
    </source>
</evidence>
<dbReference type="GO" id="GO:0009116">
    <property type="term" value="P:nucleoside metabolic process"/>
    <property type="evidence" value="ECO:0007669"/>
    <property type="project" value="InterPro"/>
</dbReference>
<dbReference type="AlphaFoldDB" id="A0A2I1D475"/>
<name>A0A2I1D475_ASPC2</name>
<dbReference type="SUPFAM" id="SSF53167">
    <property type="entry name" value="Purine and uridine phosphorylases"/>
    <property type="match status" value="1"/>
</dbReference>
<dbReference type="PANTHER" id="PTHR46082">
    <property type="entry name" value="ATP/GTP-BINDING PROTEIN-RELATED"/>
    <property type="match status" value="1"/>
</dbReference>